<protein>
    <submittedName>
        <fullName evidence="2">Uncharacterized protein</fullName>
    </submittedName>
</protein>
<feature type="compositionally biased region" description="Pro residues" evidence="1">
    <location>
        <begin position="1"/>
        <end position="10"/>
    </location>
</feature>
<evidence type="ECO:0000256" key="1">
    <source>
        <dbReference type="SAM" id="MobiDB-lite"/>
    </source>
</evidence>
<gene>
    <name evidence="2" type="ORF">EUS_02940</name>
</gene>
<name>D4JRA4_9FIRM</name>
<sequence>MALTPAPPFPAAAGGGEQGASPAERESRGKVWHTLLACKV</sequence>
<evidence type="ECO:0000313" key="2">
    <source>
        <dbReference type="EMBL" id="CBK95623.1"/>
    </source>
</evidence>
<dbReference type="PATRIC" id="fig|657319.3.peg.2440"/>
<accession>D4JRA4</accession>
<dbReference type="AlphaFoldDB" id="D4JRA4"/>
<dbReference type="Proteomes" id="UP000008803">
    <property type="component" value="Chromosome"/>
</dbReference>
<dbReference type="HOGENOM" id="CLU_3289899_0_0_9"/>
<reference evidence="2 3" key="2">
    <citation type="submission" date="2010-03" db="EMBL/GenBank/DDBJ databases">
        <authorList>
            <person name="Pajon A."/>
        </authorList>
    </citation>
    <scope>NUCLEOTIDE SEQUENCE [LARGE SCALE GENOMIC DNA]</scope>
    <source>
        <strain evidence="2 3">70/3</strain>
    </source>
</reference>
<reference evidence="2 3" key="1">
    <citation type="submission" date="2010-03" db="EMBL/GenBank/DDBJ databases">
        <title>The genome sequence of Eubacterium siraeum 70/3.</title>
        <authorList>
            <consortium name="metaHIT consortium -- http://www.metahit.eu/"/>
            <person name="Pajon A."/>
            <person name="Turner K."/>
            <person name="Parkhill J."/>
            <person name="Duncan S."/>
            <person name="Flint H."/>
        </authorList>
    </citation>
    <scope>NUCLEOTIDE SEQUENCE [LARGE SCALE GENOMIC DNA]</scope>
    <source>
        <strain evidence="2 3">70/3</strain>
    </source>
</reference>
<organism evidence="2 3">
    <name type="scientific">[Eubacterium] siraeum 70/3</name>
    <dbReference type="NCBI Taxonomy" id="657319"/>
    <lineage>
        <taxon>Bacteria</taxon>
        <taxon>Bacillati</taxon>
        <taxon>Bacillota</taxon>
        <taxon>Clostridia</taxon>
        <taxon>Eubacteriales</taxon>
        <taxon>Oscillospiraceae</taxon>
        <taxon>Oscillospiraceae incertae sedis</taxon>
    </lineage>
</organism>
<dbReference type="BioCyc" id="ESIR657319:G136K-248-MONOMER"/>
<feature type="region of interest" description="Disordered" evidence="1">
    <location>
        <begin position="1"/>
        <end position="29"/>
    </location>
</feature>
<dbReference type="EMBL" id="FP929044">
    <property type="protein sequence ID" value="CBK95623.1"/>
    <property type="molecule type" value="Genomic_DNA"/>
</dbReference>
<proteinExistence type="predicted"/>
<dbReference type="KEGG" id="esu:EUS_02940"/>
<evidence type="ECO:0000313" key="3">
    <source>
        <dbReference type="Proteomes" id="UP000008803"/>
    </source>
</evidence>